<keyword evidence="2" id="KW-1185">Reference proteome</keyword>
<organism evidence="1 2">
    <name type="scientific">Drechmeria coniospora</name>
    <name type="common">Nematophagous fungus</name>
    <name type="synonym">Meria coniospora</name>
    <dbReference type="NCBI Taxonomy" id="98403"/>
    <lineage>
        <taxon>Eukaryota</taxon>
        <taxon>Fungi</taxon>
        <taxon>Dikarya</taxon>
        <taxon>Ascomycota</taxon>
        <taxon>Pezizomycotina</taxon>
        <taxon>Sordariomycetes</taxon>
        <taxon>Hypocreomycetidae</taxon>
        <taxon>Hypocreales</taxon>
        <taxon>Ophiocordycipitaceae</taxon>
        <taxon>Drechmeria</taxon>
    </lineage>
</organism>
<protein>
    <submittedName>
        <fullName evidence="1">Uncharacterized protein</fullName>
    </submittedName>
</protein>
<dbReference type="GeneID" id="63713618"/>
<dbReference type="InterPro" id="IPR054208">
    <property type="entry name" value="DUF6914"/>
</dbReference>
<dbReference type="Proteomes" id="UP000076580">
    <property type="component" value="Chromosome 01"/>
</dbReference>
<dbReference type="InParanoid" id="A0A151GRZ4"/>
<dbReference type="RefSeq" id="XP_040659193.1">
    <property type="nucleotide sequence ID" value="XM_040798310.1"/>
</dbReference>
<accession>A0A151GRZ4</accession>
<dbReference type="Pfam" id="PF21858">
    <property type="entry name" value="DUF6914"/>
    <property type="match status" value="1"/>
</dbReference>
<name>A0A151GRZ4_DRECN</name>
<dbReference type="AlphaFoldDB" id="A0A151GRZ4"/>
<comment type="caution">
    <text evidence="1">The sequence shown here is derived from an EMBL/GenBank/DDBJ whole genome shotgun (WGS) entry which is preliminary data.</text>
</comment>
<evidence type="ECO:0000313" key="1">
    <source>
        <dbReference type="EMBL" id="KYK59841.1"/>
    </source>
</evidence>
<gene>
    <name evidence="1" type="ORF">DCS_00975</name>
</gene>
<proteinExistence type="predicted"/>
<dbReference type="EMBL" id="LAYC01000001">
    <property type="protein sequence ID" value="KYK59841.1"/>
    <property type="molecule type" value="Genomic_DNA"/>
</dbReference>
<sequence>MCLTGEKTPERASNKAPVKWIKKFLGVDKERLHVGLYVRGSVPKMPDGEDEQVALSHLLGRRSVPLTRRAQEDIVSRGRSVEPLRKWVYLNDSNRAATLLVRIVVGKIHDRALLEKMLAAVPMHPEDPSWNCVLWTHNAFRAVADDGQAVTLATKDWDLVRRCAMEYVEAKKDAHRFDGKDPKVKFDPLKPATWDLFTNEERNA</sequence>
<evidence type="ECO:0000313" key="2">
    <source>
        <dbReference type="Proteomes" id="UP000076580"/>
    </source>
</evidence>
<reference evidence="1 2" key="1">
    <citation type="journal article" date="2016" name="Sci. Rep.">
        <title>Insights into Adaptations to a Near-Obligate Nematode Endoparasitic Lifestyle from the Finished Genome of Drechmeria coniospora.</title>
        <authorList>
            <person name="Zhang L."/>
            <person name="Zhou Z."/>
            <person name="Guo Q."/>
            <person name="Fokkens L."/>
            <person name="Miskei M."/>
            <person name="Pocsi I."/>
            <person name="Zhang W."/>
            <person name="Chen M."/>
            <person name="Wang L."/>
            <person name="Sun Y."/>
            <person name="Donzelli B.G."/>
            <person name="Gibson D.M."/>
            <person name="Nelson D.R."/>
            <person name="Luo J.G."/>
            <person name="Rep M."/>
            <person name="Liu H."/>
            <person name="Yang S."/>
            <person name="Wang J."/>
            <person name="Krasnoff S.B."/>
            <person name="Xu Y."/>
            <person name="Molnar I."/>
            <person name="Lin M."/>
        </authorList>
    </citation>
    <scope>NUCLEOTIDE SEQUENCE [LARGE SCALE GENOMIC DNA]</scope>
    <source>
        <strain evidence="1 2">ARSEF 6962</strain>
    </source>
</reference>